<sequence length="48" mass="5535">MSPFEANQQIYNTFTPLYALYLERAYKLTSSKESICTSVGIRELTKVE</sequence>
<dbReference type="AlphaFoldDB" id="A8ZNP2"/>
<proteinExistence type="predicted"/>
<organism evidence="1 2">
    <name type="scientific">Acaryochloris marina (strain MBIC 11017)</name>
    <dbReference type="NCBI Taxonomy" id="329726"/>
    <lineage>
        <taxon>Bacteria</taxon>
        <taxon>Bacillati</taxon>
        <taxon>Cyanobacteriota</taxon>
        <taxon>Cyanophyceae</taxon>
        <taxon>Acaryochloridales</taxon>
        <taxon>Acaryochloridaceae</taxon>
        <taxon>Acaryochloris</taxon>
    </lineage>
</organism>
<keyword evidence="2" id="KW-1185">Reference proteome</keyword>
<reference evidence="1 2" key="1">
    <citation type="journal article" date="2008" name="Proc. Natl. Acad. Sci. U.S.A.">
        <title>Niche adaptation and genome expansion in the chlorophyll d-producing cyanobacterium Acaryochloris marina.</title>
        <authorList>
            <person name="Swingley W.D."/>
            <person name="Chen M."/>
            <person name="Cheung P.C."/>
            <person name="Conrad A.L."/>
            <person name="Dejesa L.C."/>
            <person name="Hao J."/>
            <person name="Honchak B.M."/>
            <person name="Karbach L.E."/>
            <person name="Kurdoglu A."/>
            <person name="Lahiri S."/>
            <person name="Mastrian S.D."/>
            <person name="Miyashita H."/>
            <person name="Page L."/>
            <person name="Ramakrishna P."/>
            <person name="Satoh S."/>
            <person name="Sattley W.M."/>
            <person name="Shimada Y."/>
            <person name="Taylor H.L."/>
            <person name="Tomo T."/>
            <person name="Tsuchiya T."/>
            <person name="Wang Z.T."/>
            <person name="Raymond J."/>
            <person name="Mimuro M."/>
            <person name="Blankenship R.E."/>
            <person name="Touchman J.W."/>
        </authorList>
    </citation>
    <scope>NUCLEOTIDE SEQUENCE [LARGE SCALE GENOMIC DNA]</scope>
    <source>
        <strain evidence="2">MBIC 11017</strain>
        <plasmid evidence="2">Plasmid pREB4</plasmid>
    </source>
</reference>
<dbReference type="HOGENOM" id="CLU_3148215_0_0_3"/>
<evidence type="ECO:0000313" key="2">
    <source>
        <dbReference type="Proteomes" id="UP000000268"/>
    </source>
</evidence>
<geneLocation type="plasmid" evidence="1 2">
    <name>pREB4</name>
</geneLocation>
<dbReference type="EMBL" id="CP000841">
    <property type="protein sequence ID" value="ABW32628.1"/>
    <property type="molecule type" value="Genomic_DNA"/>
</dbReference>
<evidence type="ECO:0000313" key="1">
    <source>
        <dbReference type="EMBL" id="ABW32628.1"/>
    </source>
</evidence>
<dbReference type="KEGG" id="amr:AM1_D0133"/>
<gene>
    <name evidence="1" type="ordered locus">AM1_D0133</name>
</gene>
<dbReference type="Proteomes" id="UP000000268">
    <property type="component" value="Plasmid pREB4"/>
</dbReference>
<keyword evidence="1" id="KW-0614">Plasmid</keyword>
<accession>A8ZNP2</accession>
<protein>
    <submittedName>
        <fullName evidence="1">Uncharacterized protein</fullName>
    </submittedName>
</protein>
<name>A8ZNP2_ACAM1</name>